<dbReference type="InterPro" id="IPR000100">
    <property type="entry name" value="RNase_P"/>
</dbReference>
<dbReference type="NCBIfam" id="TIGR00188">
    <property type="entry name" value="rnpA"/>
    <property type="match status" value="1"/>
</dbReference>
<dbReference type="AlphaFoldDB" id="A0A1F5G125"/>
<evidence type="ECO:0000313" key="8">
    <source>
        <dbReference type="EMBL" id="OGD85535.1"/>
    </source>
</evidence>
<gene>
    <name evidence="6" type="primary">rnpA</name>
    <name evidence="8" type="ORF">A2164_00820</name>
</gene>
<dbReference type="InterPro" id="IPR014721">
    <property type="entry name" value="Ribsml_uS5_D2-typ_fold_subgr"/>
</dbReference>
<evidence type="ECO:0000256" key="4">
    <source>
        <dbReference type="ARBA" id="ARBA00022801"/>
    </source>
</evidence>
<evidence type="ECO:0000313" key="9">
    <source>
        <dbReference type="Proteomes" id="UP000176317"/>
    </source>
</evidence>
<dbReference type="GO" id="GO:0042781">
    <property type="term" value="F:3'-tRNA processing endoribonuclease activity"/>
    <property type="evidence" value="ECO:0007669"/>
    <property type="project" value="TreeGrafter"/>
</dbReference>
<comment type="catalytic activity">
    <reaction evidence="6">
        <text>Endonucleolytic cleavage of RNA, removing 5'-extranucleotides from tRNA precursor.</text>
        <dbReference type="EC" id="3.1.26.5"/>
    </reaction>
</comment>
<evidence type="ECO:0000256" key="6">
    <source>
        <dbReference type="HAMAP-Rule" id="MF_00227"/>
    </source>
</evidence>
<dbReference type="Pfam" id="PF00825">
    <property type="entry name" value="Ribonuclease_P"/>
    <property type="match status" value="1"/>
</dbReference>
<comment type="subunit">
    <text evidence="6">Consists of a catalytic RNA component (M1 or rnpB) and a protein subunit.</text>
</comment>
<dbReference type="PANTHER" id="PTHR33992:SF1">
    <property type="entry name" value="RIBONUCLEASE P PROTEIN COMPONENT"/>
    <property type="match status" value="1"/>
</dbReference>
<keyword evidence="3 6" id="KW-0255">Endonuclease</keyword>
<proteinExistence type="inferred from homology"/>
<dbReference type="Gene3D" id="3.30.230.10">
    <property type="match status" value="1"/>
</dbReference>
<dbReference type="HAMAP" id="MF_00227">
    <property type="entry name" value="RNase_P"/>
    <property type="match status" value="1"/>
</dbReference>
<evidence type="ECO:0000256" key="2">
    <source>
        <dbReference type="ARBA" id="ARBA00022722"/>
    </source>
</evidence>
<dbReference type="GO" id="GO:0001682">
    <property type="term" value="P:tRNA 5'-leader removal"/>
    <property type="evidence" value="ECO:0007669"/>
    <property type="project" value="UniProtKB-UniRule"/>
</dbReference>
<evidence type="ECO:0000256" key="7">
    <source>
        <dbReference type="NCBIfam" id="TIGR00188"/>
    </source>
</evidence>
<dbReference type="SUPFAM" id="SSF54211">
    <property type="entry name" value="Ribosomal protein S5 domain 2-like"/>
    <property type="match status" value="1"/>
</dbReference>
<protein>
    <recommendedName>
        <fullName evidence="6 7">Ribonuclease P protein component</fullName>
        <shortName evidence="6">RNase P protein</shortName>
        <shortName evidence="6">RNaseP protein</shortName>
        <ecNumber evidence="6 7">3.1.26.5</ecNumber>
    </recommendedName>
    <alternativeName>
        <fullName evidence="6">Protein C5</fullName>
    </alternativeName>
</protein>
<dbReference type="Proteomes" id="UP000176317">
    <property type="component" value="Unassembled WGS sequence"/>
</dbReference>
<evidence type="ECO:0000256" key="5">
    <source>
        <dbReference type="ARBA" id="ARBA00022884"/>
    </source>
</evidence>
<comment type="similarity">
    <text evidence="6">Belongs to the RnpA family.</text>
</comment>
<sequence length="105" mass="11966">MLPAKNRLNSPKSLSVLKKEGKKISSSEFILVYKIKDGIFKLAIIVSKKVASRAVDRNRIKRLIAESLRSQQEFNGELVIIVKKNIADFKMVKVKEKLNLLLKKT</sequence>
<dbReference type="EC" id="3.1.26.5" evidence="6 7"/>
<dbReference type="InterPro" id="IPR020568">
    <property type="entry name" value="Ribosomal_Su5_D2-typ_SF"/>
</dbReference>
<accession>A0A1F5G125</accession>
<keyword evidence="1 6" id="KW-0819">tRNA processing</keyword>
<dbReference type="GO" id="GO:0000049">
    <property type="term" value="F:tRNA binding"/>
    <property type="evidence" value="ECO:0007669"/>
    <property type="project" value="UniProtKB-UniRule"/>
</dbReference>
<dbReference type="GO" id="GO:0030677">
    <property type="term" value="C:ribonuclease P complex"/>
    <property type="evidence" value="ECO:0007669"/>
    <property type="project" value="TreeGrafter"/>
</dbReference>
<name>A0A1F5G125_9BACT</name>
<keyword evidence="4 6" id="KW-0378">Hydrolase</keyword>
<comment type="function">
    <text evidence="6">RNaseP catalyzes the removal of the 5'-leader sequence from pre-tRNA to produce the mature 5'-terminus. It can also cleave other RNA substrates such as 4.5S RNA. The protein component plays an auxiliary but essential role in vivo by binding to the 5'-leader sequence and broadening the substrate specificity of the ribozyme.</text>
</comment>
<dbReference type="GO" id="GO:0004526">
    <property type="term" value="F:ribonuclease P activity"/>
    <property type="evidence" value="ECO:0007669"/>
    <property type="project" value="UniProtKB-UniRule"/>
</dbReference>
<dbReference type="PANTHER" id="PTHR33992">
    <property type="entry name" value="RIBONUCLEASE P PROTEIN COMPONENT"/>
    <property type="match status" value="1"/>
</dbReference>
<keyword evidence="5 6" id="KW-0694">RNA-binding</keyword>
<organism evidence="8 9">
    <name type="scientific">Candidatus Curtissbacteria bacterium RBG_13_35_7</name>
    <dbReference type="NCBI Taxonomy" id="1797705"/>
    <lineage>
        <taxon>Bacteria</taxon>
        <taxon>Candidatus Curtissiibacteriota</taxon>
    </lineage>
</organism>
<evidence type="ECO:0000256" key="3">
    <source>
        <dbReference type="ARBA" id="ARBA00022759"/>
    </source>
</evidence>
<keyword evidence="2 6" id="KW-0540">Nuclease</keyword>
<dbReference type="EMBL" id="MFAT01000065">
    <property type="protein sequence ID" value="OGD85535.1"/>
    <property type="molecule type" value="Genomic_DNA"/>
</dbReference>
<comment type="caution">
    <text evidence="8">The sequence shown here is derived from an EMBL/GenBank/DDBJ whole genome shotgun (WGS) entry which is preliminary data.</text>
</comment>
<evidence type="ECO:0000256" key="1">
    <source>
        <dbReference type="ARBA" id="ARBA00022694"/>
    </source>
</evidence>
<reference evidence="8 9" key="1">
    <citation type="journal article" date="2016" name="Nat. Commun.">
        <title>Thousands of microbial genomes shed light on interconnected biogeochemical processes in an aquifer system.</title>
        <authorList>
            <person name="Anantharaman K."/>
            <person name="Brown C.T."/>
            <person name="Hug L.A."/>
            <person name="Sharon I."/>
            <person name="Castelle C.J."/>
            <person name="Probst A.J."/>
            <person name="Thomas B.C."/>
            <person name="Singh A."/>
            <person name="Wilkins M.J."/>
            <person name="Karaoz U."/>
            <person name="Brodie E.L."/>
            <person name="Williams K.H."/>
            <person name="Hubbard S.S."/>
            <person name="Banfield J.F."/>
        </authorList>
    </citation>
    <scope>NUCLEOTIDE SEQUENCE [LARGE SCALE GENOMIC DNA]</scope>
</reference>